<reference evidence="2 3" key="1">
    <citation type="submission" date="2021-01" db="EMBL/GenBank/DDBJ databases">
        <title>Whole genome shotgun sequence of Plantactinospora mayteni NBRC 109088.</title>
        <authorList>
            <person name="Komaki H."/>
            <person name="Tamura T."/>
        </authorList>
    </citation>
    <scope>NUCLEOTIDE SEQUENCE [LARGE SCALE GENOMIC DNA]</scope>
    <source>
        <strain evidence="2 3">NBRC 109088</strain>
    </source>
</reference>
<proteinExistence type="predicted"/>
<feature type="compositionally biased region" description="Low complexity" evidence="1">
    <location>
        <begin position="28"/>
        <end position="43"/>
    </location>
</feature>
<organism evidence="2 3">
    <name type="scientific">Plantactinospora mayteni</name>
    <dbReference type="NCBI Taxonomy" id="566021"/>
    <lineage>
        <taxon>Bacteria</taxon>
        <taxon>Bacillati</taxon>
        <taxon>Actinomycetota</taxon>
        <taxon>Actinomycetes</taxon>
        <taxon>Micromonosporales</taxon>
        <taxon>Micromonosporaceae</taxon>
        <taxon>Plantactinospora</taxon>
    </lineage>
</organism>
<name>A0ABQ4ETU7_9ACTN</name>
<accession>A0ABQ4ETU7</accession>
<sequence length="105" mass="9622">MLPLEAAAVAAGDVAAVAASVVAGAGFPPSAAPADGVVDSSGSWSGGGGMPGARVNLGDGVSALTIARPTAARPVAGAPPAAASSSTGLVEVPAAPDFACVSVIN</sequence>
<evidence type="ECO:0008006" key="4">
    <source>
        <dbReference type="Google" id="ProtNLM"/>
    </source>
</evidence>
<evidence type="ECO:0000313" key="3">
    <source>
        <dbReference type="Proteomes" id="UP000621500"/>
    </source>
</evidence>
<keyword evidence="3" id="KW-1185">Reference proteome</keyword>
<evidence type="ECO:0000256" key="1">
    <source>
        <dbReference type="SAM" id="MobiDB-lite"/>
    </source>
</evidence>
<dbReference type="Proteomes" id="UP000621500">
    <property type="component" value="Unassembled WGS sequence"/>
</dbReference>
<dbReference type="EMBL" id="BONX01000031">
    <property type="protein sequence ID" value="GIG98060.1"/>
    <property type="molecule type" value="Genomic_DNA"/>
</dbReference>
<feature type="region of interest" description="Disordered" evidence="1">
    <location>
        <begin position="28"/>
        <end position="51"/>
    </location>
</feature>
<evidence type="ECO:0000313" key="2">
    <source>
        <dbReference type="EMBL" id="GIG98060.1"/>
    </source>
</evidence>
<protein>
    <recommendedName>
        <fullName evidence="4">Secreted protein</fullName>
    </recommendedName>
</protein>
<gene>
    <name evidence="2" type="ORF">Pma05_46330</name>
</gene>
<comment type="caution">
    <text evidence="2">The sequence shown here is derived from an EMBL/GenBank/DDBJ whole genome shotgun (WGS) entry which is preliminary data.</text>
</comment>